<dbReference type="InterPro" id="IPR015500">
    <property type="entry name" value="Peptidase_S8_subtilisin-rel"/>
</dbReference>
<evidence type="ECO:0000313" key="15">
    <source>
        <dbReference type="EMBL" id="PFX28207.1"/>
    </source>
</evidence>
<dbReference type="InterPro" id="IPR002884">
    <property type="entry name" value="P_dom"/>
</dbReference>
<dbReference type="Pfam" id="PF00082">
    <property type="entry name" value="Peptidase_S8"/>
    <property type="match status" value="1"/>
</dbReference>
<evidence type="ECO:0000256" key="3">
    <source>
        <dbReference type="ARBA" id="ARBA00022685"/>
    </source>
</evidence>
<dbReference type="SUPFAM" id="SSF52743">
    <property type="entry name" value="Subtilisin-like"/>
    <property type="match status" value="1"/>
</dbReference>
<evidence type="ECO:0000256" key="8">
    <source>
        <dbReference type="ARBA" id="ARBA00023157"/>
    </source>
</evidence>
<dbReference type="FunFam" id="3.40.50.200:FF:000021">
    <property type="entry name" value="Proprotein convertase subtilisin/kexin type 5a"/>
    <property type="match status" value="1"/>
</dbReference>
<dbReference type="OrthoDB" id="5975161at2759"/>
<keyword evidence="13" id="KW-0812">Transmembrane</keyword>
<gene>
    <name evidence="15" type="primary">Pcsk6</name>
    <name evidence="15" type="ORF">AWC38_SpisGene7118</name>
</gene>
<reference evidence="16" key="1">
    <citation type="journal article" date="2017" name="bioRxiv">
        <title>Comparative analysis of the genomes of Stylophora pistillata and Acropora digitifera provides evidence for extensive differences between species of corals.</title>
        <authorList>
            <person name="Voolstra C.R."/>
            <person name="Li Y."/>
            <person name="Liew Y.J."/>
            <person name="Baumgarten S."/>
            <person name="Zoccola D."/>
            <person name="Flot J.-F."/>
            <person name="Tambutte S."/>
            <person name="Allemand D."/>
            <person name="Aranda M."/>
        </authorList>
    </citation>
    <scope>NUCLEOTIDE SEQUENCE [LARGE SCALE GENOMIC DNA]</scope>
</reference>
<proteinExistence type="inferred from homology"/>
<dbReference type="PROSITE" id="PS51829">
    <property type="entry name" value="P_HOMO_B"/>
    <property type="match status" value="1"/>
</dbReference>
<keyword evidence="7" id="KW-0865">Zymogen</keyword>
<comment type="caution">
    <text evidence="15">The sequence shown here is derived from an EMBL/GenBank/DDBJ whole genome shotgun (WGS) entry which is preliminary data.</text>
</comment>
<dbReference type="InterPro" id="IPR008979">
    <property type="entry name" value="Galactose-bd-like_sf"/>
</dbReference>
<keyword evidence="6 11" id="KW-0720">Serine protease</keyword>
<dbReference type="GO" id="GO:0005802">
    <property type="term" value="C:trans-Golgi network"/>
    <property type="evidence" value="ECO:0007669"/>
    <property type="project" value="TreeGrafter"/>
</dbReference>
<comment type="similarity">
    <text evidence="1">Belongs to the peptidase S8 family. Furin subfamily.</text>
</comment>
<evidence type="ECO:0000256" key="2">
    <source>
        <dbReference type="ARBA" id="ARBA00022670"/>
    </source>
</evidence>
<feature type="active site" description="Charge relay system" evidence="10 11">
    <location>
        <position position="245"/>
    </location>
</feature>
<keyword evidence="3" id="KW-0165">Cleavage on pair of basic residues</keyword>
<evidence type="ECO:0000256" key="11">
    <source>
        <dbReference type="PROSITE-ProRule" id="PRU01240"/>
    </source>
</evidence>
<evidence type="ECO:0000256" key="6">
    <source>
        <dbReference type="ARBA" id="ARBA00022825"/>
    </source>
</evidence>
<keyword evidence="2 11" id="KW-0645">Protease</keyword>
<evidence type="ECO:0000256" key="5">
    <source>
        <dbReference type="ARBA" id="ARBA00022801"/>
    </source>
</evidence>
<keyword evidence="8" id="KW-1015">Disulfide bond</keyword>
<sequence>MEHVQSELRNTNGNTNSIWKIINRVIPKKNTSSLTTVEDSSALANKFNEFYTNVGPTAAKKASALAVEHGLTFQDINQHPTSISDEECVKFRFHPVTDEDVSKIIKYLPHNKAPGYDKITARVLKDSSPAIVPIITNLINGSFSQNSFPNAWKVAEVIPIRKSGDYEDPANTRPISLLPIVSNVEWFMQQQEKKYKLFSKTFDDPWFIQQWYIDRPEGSNEPTFNVISAWEAGYTGKGIMVAVVDDGVDGSHPELKENYNWTLSYDYVANKHMEYGTEVSGHGNKCAGVIAGTRNNDLCGTGLAYEANIAGVRLFDNHIWSNDASESKALVHKLQSVDIYSNSWGPGDVGWEVKGPGPLTSKALEIGTSKGRGGLGAIYTFSAGNGGLDGDSCAYNGYVNSIYTIAINGVNQDNSLPSYAEECPGIMASAYSRDSYRNFGKVVTVDNKKGCVHNFSDSSAAAAMATGLIALTLQANPKLTWRDVQHIIARSARAEPGGVKLKEGDWKQNKAGLFFSKYYGFGLMDAGEMVNLAKRWTKVPQHLKCEFGGSYKTEKIPSTVSLEVKNCEIKFLEHVQIRVNLDFSRRGDLLLHLKSPSNTTCPLTRDRFVDNYQKFTNLTDWHITTLFHWGEKANGRWELKISDAHTRNPSTGKLHRWSLILYGTSSDPLKPSIKDYITRKPTISPVRPTRTVTMKTFAPTSEPTKSVPVRMIVVTVSSVVIVFACVSSAIAYYYFLKKRTPVQDENLREQRKASHKEIDYKSSMGPHKKPQGDMV</sequence>
<evidence type="ECO:0000256" key="9">
    <source>
        <dbReference type="ARBA" id="ARBA00023180"/>
    </source>
</evidence>
<dbReference type="PANTHER" id="PTHR42884">
    <property type="entry name" value="PROPROTEIN CONVERTASE SUBTILISIN/KEXIN-RELATED"/>
    <property type="match status" value="1"/>
</dbReference>
<evidence type="ECO:0000256" key="4">
    <source>
        <dbReference type="ARBA" id="ARBA00022729"/>
    </source>
</evidence>
<dbReference type="SUPFAM" id="SSF49785">
    <property type="entry name" value="Galactose-binding domain-like"/>
    <property type="match status" value="1"/>
</dbReference>
<dbReference type="AlphaFoldDB" id="A0A2B4SI54"/>
<keyword evidence="9" id="KW-0325">Glycoprotein</keyword>
<dbReference type="InterPro" id="IPR023827">
    <property type="entry name" value="Peptidase_S8_Asp-AS"/>
</dbReference>
<name>A0A2B4SI54_STYPI</name>
<keyword evidence="13" id="KW-0472">Membrane</keyword>
<evidence type="ECO:0000256" key="13">
    <source>
        <dbReference type="SAM" id="Phobius"/>
    </source>
</evidence>
<protein>
    <submittedName>
        <fullName evidence="15">Proprotein convertase subtilisin/kexin type 6</fullName>
    </submittedName>
</protein>
<keyword evidence="16" id="KW-1185">Reference proteome</keyword>
<keyword evidence="4" id="KW-0732">Signal</keyword>
<dbReference type="PROSITE" id="PS00136">
    <property type="entry name" value="SUBTILASE_ASP"/>
    <property type="match status" value="1"/>
</dbReference>
<dbReference type="PROSITE" id="PS51892">
    <property type="entry name" value="SUBTILASE"/>
    <property type="match status" value="1"/>
</dbReference>
<feature type="active site" description="Charge relay system" evidence="10 11">
    <location>
        <position position="282"/>
    </location>
</feature>
<dbReference type="InterPro" id="IPR034182">
    <property type="entry name" value="Kexin/furin"/>
</dbReference>
<feature type="compositionally biased region" description="Basic and acidic residues" evidence="12">
    <location>
        <begin position="746"/>
        <end position="760"/>
    </location>
</feature>
<dbReference type="CDD" id="cd04059">
    <property type="entry name" value="Peptidases_S8_Protein_convertases_Kexins_Furin-like"/>
    <property type="match status" value="1"/>
</dbReference>
<dbReference type="InterPro" id="IPR000209">
    <property type="entry name" value="Peptidase_S8/S53_dom"/>
</dbReference>
<feature type="transmembrane region" description="Helical" evidence="13">
    <location>
        <begin position="711"/>
        <end position="735"/>
    </location>
</feature>
<dbReference type="PRINTS" id="PR00723">
    <property type="entry name" value="SUBTILISIN"/>
</dbReference>
<dbReference type="Proteomes" id="UP000225706">
    <property type="component" value="Unassembled WGS sequence"/>
</dbReference>
<evidence type="ECO:0000256" key="7">
    <source>
        <dbReference type="ARBA" id="ARBA00023145"/>
    </source>
</evidence>
<dbReference type="InterPro" id="IPR036852">
    <property type="entry name" value="Peptidase_S8/S53_dom_sf"/>
</dbReference>
<dbReference type="Gene3D" id="2.60.120.260">
    <property type="entry name" value="Galactose-binding domain-like"/>
    <property type="match status" value="1"/>
</dbReference>
<keyword evidence="5 11" id="KW-0378">Hydrolase</keyword>
<accession>A0A2B4SI54</accession>
<feature type="domain" description="P/Homo B" evidence="14">
    <location>
        <begin position="531"/>
        <end position="667"/>
    </location>
</feature>
<feature type="region of interest" description="Disordered" evidence="12">
    <location>
        <begin position="746"/>
        <end position="775"/>
    </location>
</feature>
<evidence type="ECO:0000313" key="16">
    <source>
        <dbReference type="Proteomes" id="UP000225706"/>
    </source>
</evidence>
<dbReference type="GO" id="GO:0016486">
    <property type="term" value="P:peptide hormone processing"/>
    <property type="evidence" value="ECO:0007669"/>
    <property type="project" value="TreeGrafter"/>
</dbReference>
<keyword evidence="13" id="KW-1133">Transmembrane helix</keyword>
<evidence type="ECO:0000256" key="12">
    <source>
        <dbReference type="SAM" id="MobiDB-lite"/>
    </source>
</evidence>
<feature type="active site" description="Charge relay system" evidence="10 11">
    <location>
        <position position="459"/>
    </location>
</feature>
<dbReference type="Gene3D" id="3.40.50.200">
    <property type="entry name" value="Peptidase S8/S53 domain"/>
    <property type="match status" value="1"/>
</dbReference>
<organism evidence="15 16">
    <name type="scientific">Stylophora pistillata</name>
    <name type="common">Smooth cauliflower coral</name>
    <dbReference type="NCBI Taxonomy" id="50429"/>
    <lineage>
        <taxon>Eukaryota</taxon>
        <taxon>Metazoa</taxon>
        <taxon>Cnidaria</taxon>
        <taxon>Anthozoa</taxon>
        <taxon>Hexacorallia</taxon>
        <taxon>Scleractinia</taxon>
        <taxon>Astrocoeniina</taxon>
        <taxon>Pocilloporidae</taxon>
        <taxon>Stylophora</taxon>
    </lineage>
</organism>
<dbReference type="Pfam" id="PF01483">
    <property type="entry name" value="P_proprotein"/>
    <property type="match status" value="1"/>
</dbReference>
<evidence type="ECO:0000259" key="14">
    <source>
        <dbReference type="PROSITE" id="PS51829"/>
    </source>
</evidence>
<evidence type="ECO:0000256" key="1">
    <source>
        <dbReference type="ARBA" id="ARBA00005325"/>
    </source>
</evidence>
<evidence type="ECO:0000256" key="10">
    <source>
        <dbReference type="PIRSR" id="PIRSR615500-1"/>
    </source>
</evidence>
<dbReference type="GO" id="GO:0000139">
    <property type="term" value="C:Golgi membrane"/>
    <property type="evidence" value="ECO:0007669"/>
    <property type="project" value="TreeGrafter"/>
</dbReference>
<dbReference type="PANTHER" id="PTHR42884:SF31">
    <property type="entry name" value="PROPROTEIN CONVERTASE SUBTILISIN_KEXIN TYPE 5"/>
    <property type="match status" value="1"/>
</dbReference>
<dbReference type="GO" id="GO:0004252">
    <property type="term" value="F:serine-type endopeptidase activity"/>
    <property type="evidence" value="ECO:0007669"/>
    <property type="project" value="UniProtKB-UniRule"/>
</dbReference>
<dbReference type="EMBL" id="LSMT01000088">
    <property type="protein sequence ID" value="PFX28207.1"/>
    <property type="molecule type" value="Genomic_DNA"/>
</dbReference>